<evidence type="ECO:0000256" key="1">
    <source>
        <dbReference type="SAM" id="MobiDB-lite"/>
    </source>
</evidence>
<dbReference type="Proteomes" id="UP000821866">
    <property type="component" value="Chromosome 1"/>
</dbReference>
<comment type="caution">
    <text evidence="2">The sequence shown here is derived from an EMBL/GenBank/DDBJ whole genome shotgun (WGS) entry which is preliminary data.</text>
</comment>
<keyword evidence="3" id="KW-1185">Reference proteome</keyword>
<dbReference type="AlphaFoldDB" id="A0A9J6EW27"/>
<evidence type="ECO:0000313" key="2">
    <source>
        <dbReference type="EMBL" id="KAH8038381.1"/>
    </source>
</evidence>
<evidence type="ECO:0000313" key="3">
    <source>
        <dbReference type="Proteomes" id="UP000821866"/>
    </source>
</evidence>
<sequence length="290" mass="31199">MRSAVEWKSALLASLPFLETPKRKRKEQETLGRSEEAVRRTDGADIWRMEENRAAKSGGEEECARRRALSARARDPTSCRALLFWRAPFFSSAPKGGTPGSAAERGGARLCRVAPGLACTRSPLRIAGGERSLPARRDITRRAFRYRRRWLGARGLRPPSLPPLLLRSNNTLAYAVDGAAAAAGVEFCRSHRLLLIGSRSEQCCAGALAQRAGSDERCQNGGFAAAPTTGCVATASSDVAAAVRTPARTSVAPASASSVEHGQRQRRQRASSGVYRASHSVQGERDSKGE</sequence>
<proteinExistence type="predicted"/>
<organism evidence="2 3">
    <name type="scientific">Rhipicephalus microplus</name>
    <name type="common">Cattle tick</name>
    <name type="synonym">Boophilus microplus</name>
    <dbReference type="NCBI Taxonomy" id="6941"/>
    <lineage>
        <taxon>Eukaryota</taxon>
        <taxon>Metazoa</taxon>
        <taxon>Ecdysozoa</taxon>
        <taxon>Arthropoda</taxon>
        <taxon>Chelicerata</taxon>
        <taxon>Arachnida</taxon>
        <taxon>Acari</taxon>
        <taxon>Parasitiformes</taxon>
        <taxon>Ixodida</taxon>
        <taxon>Ixodoidea</taxon>
        <taxon>Ixodidae</taxon>
        <taxon>Rhipicephalinae</taxon>
        <taxon>Rhipicephalus</taxon>
        <taxon>Boophilus</taxon>
    </lineage>
</organism>
<gene>
    <name evidence="2" type="ORF">HPB51_001495</name>
</gene>
<protein>
    <submittedName>
        <fullName evidence="2">Uncharacterized protein</fullName>
    </submittedName>
</protein>
<feature type="region of interest" description="Disordered" evidence="1">
    <location>
        <begin position="248"/>
        <end position="290"/>
    </location>
</feature>
<accession>A0A9J6EW27</accession>
<reference evidence="2" key="1">
    <citation type="journal article" date="2020" name="Cell">
        <title>Large-Scale Comparative Analyses of Tick Genomes Elucidate Their Genetic Diversity and Vector Capacities.</title>
        <authorList>
            <consortium name="Tick Genome and Microbiome Consortium (TIGMIC)"/>
            <person name="Jia N."/>
            <person name="Wang J."/>
            <person name="Shi W."/>
            <person name="Du L."/>
            <person name="Sun Y."/>
            <person name="Zhan W."/>
            <person name="Jiang J.F."/>
            <person name="Wang Q."/>
            <person name="Zhang B."/>
            <person name="Ji P."/>
            <person name="Bell-Sakyi L."/>
            <person name="Cui X.M."/>
            <person name="Yuan T.T."/>
            <person name="Jiang B.G."/>
            <person name="Yang W.F."/>
            <person name="Lam T.T."/>
            <person name="Chang Q.C."/>
            <person name="Ding S.J."/>
            <person name="Wang X.J."/>
            <person name="Zhu J.G."/>
            <person name="Ruan X.D."/>
            <person name="Zhao L."/>
            <person name="Wei J.T."/>
            <person name="Ye R.Z."/>
            <person name="Que T.C."/>
            <person name="Du C.H."/>
            <person name="Zhou Y.H."/>
            <person name="Cheng J.X."/>
            <person name="Dai P.F."/>
            <person name="Guo W.B."/>
            <person name="Han X.H."/>
            <person name="Huang E.J."/>
            <person name="Li L.F."/>
            <person name="Wei W."/>
            <person name="Gao Y.C."/>
            <person name="Liu J.Z."/>
            <person name="Shao H.Z."/>
            <person name="Wang X."/>
            <person name="Wang C.C."/>
            <person name="Yang T.C."/>
            <person name="Huo Q.B."/>
            <person name="Li W."/>
            <person name="Chen H.Y."/>
            <person name="Chen S.E."/>
            <person name="Zhou L.G."/>
            <person name="Ni X.B."/>
            <person name="Tian J.H."/>
            <person name="Sheng Y."/>
            <person name="Liu T."/>
            <person name="Pan Y.S."/>
            <person name="Xia L.Y."/>
            <person name="Li J."/>
            <person name="Zhao F."/>
            <person name="Cao W.C."/>
        </authorList>
    </citation>
    <scope>NUCLEOTIDE SEQUENCE</scope>
    <source>
        <strain evidence="2">Rmic-2018</strain>
    </source>
</reference>
<feature type="compositionally biased region" description="Basic and acidic residues" evidence="1">
    <location>
        <begin position="26"/>
        <end position="43"/>
    </location>
</feature>
<dbReference type="EMBL" id="JABSTU010000001">
    <property type="protein sequence ID" value="KAH8038381.1"/>
    <property type="molecule type" value="Genomic_DNA"/>
</dbReference>
<reference evidence="2" key="2">
    <citation type="submission" date="2021-09" db="EMBL/GenBank/DDBJ databases">
        <authorList>
            <person name="Jia N."/>
            <person name="Wang J."/>
            <person name="Shi W."/>
            <person name="Du L."/>
            <person name="Sun Y."/>
            <person name="Zhan W."/>
            <person name="Jiang J."/>
            <person name="Wang Q."/>
            <person name="Zhang B."/>
            <person name="Ji P."/>
            <person name="Sakyi L.B."/>
            <person name="Cui X."/>
            <person name="Yuan T."/>
            <person name="Jiang B."/>
            <person name="Yang W."/>
            <person name="Lam T.T.-Y."/>
            <person name="Chang Q."/>
            <person name="Ding S."/>
            <person name="Wang X."/>
            <person name="Zhu J."/>
            <person name="Ruan X."/>
            <person name="Zhao L."/>
            <person name="Wei J."/>
            <person name="Que T."/>
            <person name="Du C."/>
            <person name="Cheng J."/>
            <person name="Dai P."/>
            <person name="Han X."/>
            <person name="Huang E."/>
            <person name="Gao Y."/>
            <person name="Liu J."/>
            <person name="Shao H."/>
            <person name="Ye R."/>
            <person name="Li L."/>
            <person name="Wei W."/>
            <person name="Wang X."/>
            <person name="Wang C."/>
            <person name="Huo Q."/>
            <person name="Li W."/>
            <person name="Guo W."/>
            <person name="Chen H."/>
            <person name="Chen S."/>
            <person name="Zhou L."/>
            <person name="Zhou L."/>
            <person name="Ni X."/>
            <person name="Tian J."/>
            <person name="Zhou Y."/>
            <person name="Sheng Y."/>
            <person name="Liu T."/>
            <person name="Pan Y."/>
            <person name="Xia L."/>
            <person name="Li J."/>
            <person name="Zhao F."/>
            <person name="Cao W."/>
        </authorList>
    </citation>
    <scope>NUCLEOTIDE SEQUENCE</scope>
    <source>
        <strain evidence="2">Rmic-2018</strain>
        <tissue evidence="2">Larvae</tissue>
    </source>
</reference>
<name>A0A9J6EW27_RHIMP</name>
<feature type="region of interest" description="Disordered" evidence="1">
    <location>
        <begin position="22"/>
        <end position="43"/>
    </location>
</feature>